<accession>A0A3B1JJR9</accession>
<dbReference type="Pfam" id="PF02953">
    <property type="entry name" value="zf-Tim10_DDP"/>
    <property type="match status" value="1"/>
</dbReference>
<keyword evidence="2" id="KW-0813">Transport</keyword>
<evidence type="ECO:0000313" key="12">
    <source>
        <dbReference type="Proteomes" id="UP000018467"/>
    </source>
</evidence>
<keyword evidence="7" id="KW-0496">Mitochondrion</keyword>
<protein>
    <submittedName>
        <fullName evidence="11">Translocase of inner mitochondrial membrane 10 homolog B (yeast)</fullName>
    </submittedName>
</protein>
<dbReference type="GeneTree" id="ENSGT00450000040326"/>
<evidence type="ECO:0000256" key="6">
    <source>
        <dbReference type="ARBA" id="ARBA00023010"/>
    </source>
</evidence>
<reference evidence="11" key="4">
    <citation type="submission" date="2025-09" db="UniProtKB">
        <authorList>
            <consortium name="Ensembl"/>
        </authorList>
    </citation>
    <scope>IDENTIFICATION</scope>
</reference>
<evidence type="ECO:0000259" key="10">
    <source>
        <dbReference type="Pfam" id="PF02953"/>
    </source>
</evidence>
<evidence type="ECO:0000256" key="9">
    <source>
        <dbReference type="SAM" id="MobiDB-lite"/>
    </source>
</evidence>
<dbReference type="PANTHER" id="PTHR13172">
    <property type="entry name" value="MITOCHONDRIAL IMPORT INNER MEMBRANE TRANSLOCASE SUBUNIT TIM9B"/>
    <property type="match status" value="1"/>
</dbReference>
<evidence type="ECO:0000256" key="4">
    <source>
        <dbReference type="ARBA" id="ARBA00022833"/>
    </source>
</evidence>
<evidence type="ECO:0000256" key="8">
    <source>
        <dbReference type="ARBA" id="ARBA00023157"/>
    </source>
</evidence>
<keyword evidence="5" id="KW-0653">Protein transport</keyword>
<sequence length="224" mass="23703">MDADSQLRNLRDFLLVYNRMTEICFQRCTANFNYRNLTMDEERCVDNCASKLIRSNHRLMGSYVKLMPAMVQRRMEEMESKAAEAAKMEEAARTPAEPLAGGLATTGPASAALSAEHVMTAETPAASVSFPPLAAEPMLSDLSSVPAPATGGTATTIPSLGLQTENVSLVPSLVTEPTTLGSSEGTSSSINSNIAPGIQIDKLALKQITLDSSSTSTGTGSSRL</sequence>
<dbReference type="GO" id="GO:0015031">
    <property type="term" value="P:protein transport"/>
    <property type="evidence" value="ECO:0007669"/>
    <property type="project" value="UniProtKB-KW"/>
</dbReference>
<evidence type="ECO:0000256" key="3">
    <source>
        <dbReference type="ARBA" id="ARBA00022723"/>
    </source>
</evidence>
<organism evidence="11 12">
    <name type="scientific">Astyanax mexicanus</name>
    <name type="common">Blind cave fish</name>
    <name type="synonym">Astyanax fasciatus mexicanus</name>
    <dbReference type="NCBI Taxonomy" id="7994"/>
    <lineage>
        <taxon>Eukaryota</taxon>
        <taxon>Metazoa</taxon>
        <taxon>Chordata</taxon>
        <taxon>Craniata</taxon>
        <taxon>Vertebrata</taxon>
        <taxon>Euteleostomi</taxon>
        <taxon>Actinopterygii</taxon>
        <taxon>Neopterygii</taxon>
        <taxon>Teleostei</taxon>
        <taxon>Ostariophysi</taxon>
        <taxon>Characiformes</taxon>
        <taxon>Characoidei</taxon>
        <taxon>Acestrorhamphidae</taxon>
        <taxon>Acestrorhamphinae</taxon>
        <taxon>Astyanax</taxon>
    </lineage>
</organism>
<feature type="compositionally biased region" description="Basic and acidic residues" evidence="9">
    <location>
        <begin position="78"/>
        <end position="92"/>
    </location>
</feature>
<reference evidence="12" key="1">
    <citation type="submission" date="2013-03" db="EMBL/GenBank/DDBJ databases">
        <authorList>
            <person name="Jeffery W."/>
            <person name="Warren W."/>
            <person name="Wilson R.K."/>
        </authorList>
    </citation>
    <scope>NUCLEOTIDE SEQUENCE</scope>
    <source>
        <strain evidence="12">female</strain>
    </source>
</reference>
<comment type="subcellular location">
    <subcellularLocation>
        <location evidence="1">Mitochondrion inner membrane</location>
        <topology evidence="1">Peripheral membrane protein</topology>
    </subcellularLocation>
</comment>
<dbReference type="GO" id="GO:0005743">
    <property type="term" value="C:mitochondrial inner membrane"/>
    <property type="evidence" value="ECO:0007669"/>
    <property type="project" value="UniProtKB-SubCell"/>
</dbReference>
<proteinExistence type="predicted"/>
<keyword evidence="6" id="KW-0811">Translocation</keyword>
<dbReference type="Bgee" id="ENSAMXG00000035994">
    <property type="expression patterns" value="Expressed in embryo and 14 other cell types or tissues"/>
</dbReference>
<name>A0A3B1JJR9_ASTMX</name>
<dbReference type="InterPro" id="IPR035427">
    <property type="entry name" value="Tim10-like_dom_sf"/>
</dbReference>
<feature type="region of interest" description="Disordered" evidence="9">
    <location>
        <begin position="78"/>
        <end position="107"/>
    </location>
</feature>
<evidence type="ECO:0000256" key="7">
    <source>
        <dbReference type="ARBA" id="ARBA00023128"/>
    </source>
</evidence>
<evidence type="ECO:0000256" key="5">
    <source>
        <dbReference type="ARBA" id="ARBA00022927"/>
    </source>
</evidence>
<reference evidence="12" key="2">
    <citation type="journal article" date="2014" name="Nat. Commun.">
        <title>The cavefish genome reveals candidate genes for eye loss.</title>
        <authorList>
            <person name="McGaugh S.E."/>
            <person name="Gross J.B."/>
            <person name="Aken B."/>
            <person name="Blin M."/>
            <person name="Borowsky R."/>
            <person name="Chalopin D."/>
            <person name="Hinaux H."/>
            <person name="Jeffery W.R."/>
            <person name="Keene A."/>
            <person name="Ma L."/>
            <person name="Minx P."/>
            <person name="Murphy D."/>
            <person name="O'Quin K.E."/>
            <person name="Retaux S."/>
            <person name="Rohner N."/>
            <person name="Searle S.M."/>
            <person name="Stahl B.A."/>
            <person name="Tabin C."/>
            <person name="Volff J.N."/>
            <person name="Yoshizawa M."/>
            <person name="Warren W.C."/>
        </authorList>
    </citation>
    <scope>NUCLEOTIDE SEQUENCE [LARGE SCALE GENOMIC DNA]</scope>
    <source>
        <strain evidence="12">female</strain>
    </source>
</reference>
<evidence type="ECO:0000256" key="2">
    <source>
        <dbReference type="ARBA" id="ARBA00022448"/>
    </source>
</evidence>
<dbReference type="GO" id="GO:0046872">
    <property type="term" value="F:metal ion binding"/>
    <property type="evidence" value="ECO:0007669"/>
    <property type="project" value="UniProtKB-KW"/>
</dbReference>
<feature type="domain" description="Tim10-like" evidence="10">
    <location>
        <begin position="6"/>
        <end position="63"/>
    </location>
</feature>
<keyword evidence="3" id="KW-0479">Metal-binding</keyword>
<reference evidence="11" key="3">
    <citation type="submission" date="2025-08" db="UniProtKB">
        <authorList>
            <consortium name="Ensembl"/>
        </authorList>
    </citation>
    <scope>IDENTIFICATION</scope>
</reference>
<dbReference type="InterPro" id="IPR050673">
    <property type="entry name" value="Mito_inner_translocase_sub"/>
</dbReference>
<dbReference type="InParanoid" id="A0A3B1JJR9"/>
<dbReference type="InterPro" id="IPR004217">
    <property type="entry name" value="Tim10-like"/>
</dbReference>
<dbReference type="SUPFAM" id="SSF144122">
    <property type="entry name" value="Tim10-like"/>
    <property type="match status" value="1"/>
</dbReference>
<dbReference type="FunFam" id="1.10.287.810:FF:000013">
    <property type="entry name" value="Mitochondrial GE17372"/>
    <property type="match status" value="1"/>
</dbReference>
<evidence type="ECO:0000313" key="11">
    <source>
        <dbReference type="Ensembl" id="ENSAMXP00000042652.1"/>
    </source>
</evidence>
<dbReference type="Proteomes" id="UP000018467">
    <property type="component" value="Unassembled WGS sequence"/>
</dbReference>
<evidence type="ECO:0000256" key="1">
    <source>
        <dbReference type="ARBA" id="ARBA00004637"/>
    </source>
</evidence>
<keyword evidence="12" id="KW-1185">Reference proteome</keyword>
<dbReference type="Ensembl" id="ENSAMXT00000053802.1">
    <property type="protein sequence ID" value="ENSAMXP00000042652.1"/>
    <property type="gene ID" value="ENSAMXG00000035994.1"/>
</dbReference>
<keyword evidence="8" id="KW-1015">Disulfide bond</keyword>
<dbReference type="AlphaFoldDB" id="A0A3B1JJR9"/>
<dbReference type="STRING" id="7994.ENSAMXP00000042652"/>
<dbReference type="Gene3D" id="1.10.287.810">
    <property type="entry name" value="Mitochondrial import inner membrane translocase subunit tim13 like domains"/>
    <property type="match status" value="1"/>
</dbReference>
<keyword evidence="4" id="KW-0862">Zinc</keyword>